<dbReference type="PATRIC" id="fig|161896.4.peg.778"/>
<dbReference type="NCBIfam" id="TIGR01484">
    <property type="entry name" value="HAD-SF-IIB"/>
    <property type="match status" value="1"/>
</dbReference>
<accession>A0A0F6QVC6</accession>
<dbReference type="Gene3D" id="3.30.1240.10">
    <property type="match status" value="1"/>
</dbReference>
<reference evidence="1 2" key="1">
    <citation type="journal article" date="2015" name="Genome Announc.">
        <title>Complete Genome Sequence of Corynebacterium camporealensis DSM 44610, Isolated from the Milk of a Manchega Sheep with Subclinical Mastitis.</title>
        <authorList>
            <person name="Ruckert C."/>
            <person name="Albersmeier A."/>
            <person name="Winkler A."/>
            <person name="Tauch A."/>
        </authorList>
    </citation>
    <scope>NUCLEOTIDE SEQUENCE [LARGE SCALE GENOMIC DNA]</scope>
    <source>
        <strain evidence="1 2">DSM 44610</strain>
    </source>
</reference>
<dbReference type="Pfam" id="PF08282">
    <property type="entry name" value="Hydrolase_3"/>
    <property type="match status" value="1"/>
</dbReference>
<evidence type="ECO:0000313" key="2">
    <source>
        <dbReference type="Proteomes" id="UP000033566"/>
    </source>
</evidence>
<dbReference type="SUPFAM" id="SSF56784">
    <property type="entry name" value="HAD-like"/>
    <property type="match status" value="1"/>
</dbReference>
<dbReference type="NCBIfam" id="TIGR00099">
    <property type="entry name" value="Cof-subfamily"/>
    <property type="match status" value="1"/>
</dbReference>
<dbReference type="EC" id="3.1.3.23" evidence="1"/>
<protein>
    <submittedName>
        <fullName evidence="1">HAD-superfamily hydrolase, subfamily IIB</fullName>
        <ecNumber evidence="1">3.1.3.23</ecNumber>
    </submittedName>
</protein>
<dbReference type="PANTHER" id="PTHR10000:SF53">
    <property type="entry name" value="5-AMINO-6-(5-PHOSPHO-D-RIBITYLAMINO)URACIL PHOSPHATASE YBJI-RELATED"/>
    <property type="match status" value="1"/>
</dbReference>
<dbReference type="SFLD" id="SFLDS00003">
    <property type="entry name" value="Haloacid_Dehalogenase"/>
    <property type="match status" value="1"/>
</dbReference>
<dbReference type="InterPro" id="IPR036412">
    <property type="entry name" value="HAD-like_sf"/>
</dbReference>
<dbReference type="InterPro" id="IPR000150">
    <property type="entry name" value="Cof"/>
</dbReference>
<gene>
    <name evidence="1" type="primary">supH</name>
    <name evidence="1" type="ORF">UL81_03960</name>
</gene>
<sequence>MFHITHIFATLYNKIGSGLLPQLIALDMDGTLLDAEGNIPPGFDEITTLADAHSVTLLPASGRQLATLQAMFPEHKSFLAENGTVVMHEGNIVATSPLSDEVTDSIRKRLRSVAVEHTIVVCTPETAYVERGVSDAAEEELAKYYRSVTWVDSLDEAPRGQTIKVAVFCADGSEKHLAKPLREAAPDDNVAVSGKVWVDVMAAGAHKGTGLRKLADALNINIANTAAFGDFLNDLELLQAAGTAIAMENAHPALKEIADYIAPPNTEYGVIKVLRDWFDES</sequence>
<dbReference type="InterPro" id="IPR023214">
    <property type="entry name" value="HAD_sf"/>
</dbReference>
<dbReference type="GO" id="GO:0005829">
    <property type="term" value="C:cytosol"/>
    <property type="evidence" value="ECO:0007669"/>
    <property type="project" value="TreeGrafter"/>
</dbReference>
<dbReference type="InterPro" id="IPR006379">
    <property type="entry name" value="HAD-SF_hydro_IIB"/>
</dbReference>
<dbReference type="GO" id="GO:0050308">
    <property type="term" value="F:sugar-phosphatase activity"/>
    <property type="evidence" value="ECO:0007669"/>
    <property type="project" value="UniProtKB-EC"/>
</dbReference>
<keyword evidence="1" id="KW-0378">Hydrolase</keyword>
<dbReference type="EMBL" id="CP011311">
    <property type="protein sequence ID" value="AKE38767.1"/>
    <property type="molecule type" value="Genomic_DNA"/>
</dbReference>
<dbReference type="Proteomes" id="UP000033566">
    <property type="component" value="Chromosome"/>
</dbReference>
<name>A0A0F6QVC6_9CORY</name>
<dbReference type="Gene3D" id="3.40.50.1000">
    <property type="entry name" value="HAD superfamily/HAD-like"/>
    <property type="match status" value="1"/>
</dbReference>
<dbReference type="GO" id="GO:0000287">
    <property type="term" value="F:magnesium ion binding"/>
    <property type="evidence" value="ECO:0007669"/>
    <property type="project" value="TreeGrafter"/>
</dbReference>
<proteinExistence type="predicted"/>
<dbReference type="PANTHER" id="PTHR10000">
    <property type="entry name" value="PHOSPHOSERINE PHOSPHATASE"/>
    <property type="match status" value="1"/>
</dbReference>
<dbReference type="SFLD" id="SFLDG01140">
    <property type="entry name" value="C2.B:_Phosphomannomutase_and_P"/>
    <property type="match status" value="1"/>
</dbReference>
<organism evidence="1 2">
    <name type="scientific">Corynebacterium camporealensis</name>
    <dbReference type="NCBI Taxonomy" id="161896"/>
    <lineage>
        <taxon>Bacteria</taxon>
        <taxon>Bacillati</taxon>
        <taxon>Actinomycetota</taxon>
        <taxon>Actinomycetes</taxon>
        <taxon>Mycobacteriales</taxon>
        <taxon>Corynebacteriaceae</taxon>
        <taxon>Corynebacterium</taxon>
    </lineage>
</organism>
<keyword evidence="2" id="KW-1185">Reference proteome</keyword>
<evidence type="ECO:0000313" key="1">
    <source>
        <dbReference type="EMBL" id="AKE38767.1"/>
    </source>
</evidence>
<dbReference type="RefSeq" id="WP_330217037.1">
    <property type="nucleotide sequence ID" value="NZ_CP011311.1"/>
</dbReference>
<dbReference type="HOGENOM" id="CLU_044146_5_1_11"/>
<dbReference type="KEGG" id="ccj:UL81_03960"/>
<dbReference type="AlphaFoldDB" id="A0A0F6QVC6"/>